<evidence type="ECO:0000313" key="2">
    <source>
        <dbReference type="Proteomes" id="UP001430953"/>
    </source>
</evidence>
<organism evidence="1 2">
    <name type="scientific">Cardiocondyla obscurior</name>
    <dbReference type="NCBI Taxonomy" id="286306"/>
    <lineage>
        <taxon>Eukaryota</taxon>
        <taxon>Metazoa</taxon>
        <taxon>Ecdysozoa</taxon>
        <taxon>Arthropoda</taxon>
        <taxon>Hexapoda</taxon>
        <taxon>Insecta</taxon>
        <taxon>Pterygota</taxon>
        <taxon>Neoptera</taxon>
        <taxon>Endopterygota</taxon>
        <taxon>Hymenoptera</taxon>
        <taxon>Apocrita</taxon>
        <taxon>Aculeata</taxon>
        <taxon>Formicoidea</taxon>
        <taxon>Formicidae</taxon>
        <taxon>Myrmicinae</taxon>
        <taxon>Cardiocondyla</taxon>
    </lineage>
</organism>
<dbReference type="Proteomes" id="UP001430953">
    <property type="component" value="Unassembled WGS sequence"/>
</dbReference>
<keyword evidence="2" id="KW-1185">Reference proteome</keyword>
<gene>
    <name evidence="1" type="ORF">PUN28_015924</name>
</gene>
<sequence>MQYCFTDSSNNELLPTLFPRTSKLNESLLLLILGNSRRYQRSQIAALTPKAGIKKSAINENFDRYASSWNKRKEQLCEIVQPKRAPLERRDCACQNLSNVMIS</sequence>
<dbReference type="EMBL" id="JADYXP020000018">
    <property type="protein sequence ID" value="KAL0105827.1"/>
    <property type="molecule type" value="Genomic_DNA"/>
</dbReference>
<name>A0AAW2ERT7_9HYME</name>
<accession>A0AAW2ERT7</accession>
<evidence type="ECO:0000313" key="1">
    <source>
        <dbReference type="EMBL" id="KAL0105827.1"/>
    </source>
</evidence>
<comment type="caution">
    <text evidence="1">The sequence shown here is derived from an EMBL/GenBank/DDBJ whole genome shotgun (WGS) entry which is preliminary data.</text>
</comment>
<dbReference type="AlphaFoldDB" id="A0AAW2ERT7"/>
<protein>
    <submittedName>
        <fullName evidence="1">Uncharacterized protein</fullName>
    </submittedName>
</protein>
<reference evidence="1 2" key="1">
    <citation type="submission" date="2023-03" db="EMBL/GenBank/DDBJ databases">
        <title>High recombination rates correlate with genetic variation in Cardiocondyla obscurior ants.</title>
        <authorList>
            <person name="Errbii M."/>
        </authorList>
    </citation>
    <scope>NUCLEOTIDE SEQUENCE [LARGE SCALE GENOMIC DNA]</scope>
    <source>
        <strain evidence="1">Alpha-2009</strain>
        <tissue evidence="1">Whole body</tissue>
    </source>
</reference>
<proteinExistence type="predicted"/>